<feature type="compositionally biased region" description="Low complexity" evidence="3">
    <location>
        <begin position="554"/>
        <end position="577"/>
    </location>
</feature>
<dbReference type="InterPro" id="IPR000408">
    <property type="entry name" value="Reg_chr_condens"/>
</dbReference>
<keyword evidence="2" id="KW-0677">Repeat</keyword>
<dbReference type="RefSeq" id="WP_346230662.1">
    <property type="nucleotide sequence ID" value="NZ_JBDJAW010000060.1"/>
</dbReference>
<evidence type="ECO:0000256" key="2">
    <source>
        <dbReference type="ARBA" id="ARBA00022737"/>
    </source>
</evidence>
<dbReference type="PROSITE" id="PS50012">
    <property type="entry name" value="RCC1_3"/>
    <property type="match status" value="7"/>
</dbReference>
<proteinExistence type="predicted"/>
<accession>A0ABV0B170</accession>
<feature type="compositionally biased region" description="Polar residues" evidence="3">
    <location>
        <begin position="468"/>
        <end position="478"/>
    </location>
</feature>
<dbReference type="PRINTS" id="PR00633">
    <property type="entry name" value="RCCNDNSATION"/>
</dbReference>
<dbReference type="Proteomes" id="UP001447516">
    <property type="component" value="Unassembled WGS sequence"/>
</dbReference>
<comment type="caution">
    <text evidence="5">The sequence shown here is derived from an EMBL/GenBank/DDBJ whole genome shotgun (WGS) entry which is preliminary data.</text>
</comment>
<sequence length="615" mass="61136">MSLTAVTAIALQAPPGTPADAAPSQTAAPAWTHAAAWGFNTSGQLGDGTQISRGSPVAVAEAGRGFVKVASGADHSVAIAADGTLWSWGANDQGQLGDGTATGRPAPAQVPGMTNITEIAAGRGFTLAVRSDGTLWSWGRNDSGQLGTGAANVSQPVPRQVPGLTGITDVAAGTAHGLAARSDGTAWAWGLNDSGQLGDATTISRPTPVPVAGLTGVAAVAGGLVHSLALRSDGTVWSWGSNGAGELGDGTVGNRLTPVKALKVAHITDIAAGERHSLAVSGDGTLFAWGLNGSGQLGDGTTTDRSVPYPVPGLSGVVQATAGFRFSAALRSDGTVWSWGLNYQGQLGDGTATHRLTPAQVPGLTDVSQLDAGPRQDFNTASHTLVIRRVPAPAFSISLGSASGNLPAGGSLSITVTTHPINGSTQTVAFAVGTGSEPANAVPIGLPPGVTAVFSPPSVVADGSSTLTLTASPQTTPTHGEPASLSVVGYATSPTGTASAPFDLSIIDPPCPATTAPGTNAARSSTGSTPTTTDAPSGPKSSSPRPSRLRRSGRTALAPAGSGTPTTTRPPSTKPPACGLKRQDAGGLPADEVGPLCWERAARGTSLCGLWTLWP</sequence>
<feature type="compositionally biased region" description="Low complexity" evidence="3">
    <location>
        <begin position="536"/>
        <end position="546"/>
    </location>
</feature>
<dbReference type="Gene3D" id="2.130.10.30">
    <property type="entry name" value="Regulator of chromosome condensation 1/beta-lactamase-inhibitor protein II"/>
    <property type="match status" value="2"/>
</dbReference>
<feature type="region of interest" description="Disordered" evidence="3">
    <location>
        <begin position="509"/>
        <end position="586"/>
    </location>
</feature>
<evidence type="ECO:0000313" key="6">
    <source>
        <dbReference type="Proteomes" id="UP001447516"/>
    </source>
</evidence>
<evidence type="ECO:0000259" key="4">
    <source>
        <dbReference type="Pfam" id="PF25390"/>
    </source>
</evidence>
<dbReference type="EMBL" id="JBDJAW010000060">
    <property type="protein sequence ID" value="MEN3540807.1"/>
    <property type="molecule type" value="Genomic_DNA"/>
</dbReference>
<organism evidence="5 6">
    <name type="scientific">Microbispora maris</name>
    <dbReference type="NCBI Taxonomy" id="3144104"/>
    <lineage>
        <taxon>Bacteria</taxon>
        <taxon>Bacillati</taxon>
        <taxon>Actinomycetota</taxon>
        <taxon>Actinomycetes</taxon>
        <taxon>Streptosporangiales</taxon>
        <taxon>Streptosporangiaceae</taxon>
        <taxon>Microbispora</taxon>
    </lineage>
</organism>
<evidence type="ECO:0000256" key="1">
    <source>
        <dbReference type="ARBA" id="ARBA00022658"/>
    </source>
</evidence>
<keyword evidence="6" id="KW-1185">Reference proteome</keyword>
<dbReference type="PROSITE" id="PS00626">
    <property type="entry name" value="RCC1_2"/>
    <property type="match status" value="2"/>
</dbReference>
<feature type="region of interest" description="Disordered" evidence="3">
    <location>
        <begin position="468"/>
        <end position="488"/>
    </location>
</feature>
<dbReference type="InterPro" id="IPR051553">
    <property type="entry name" value="Ran_GTPase-activating"/>
</dbReference>
<reference evidence="5 6" key="1">
    <citation type="submission" date="2024-05" db="EMBL/GenBank/DDBJ databases">
        <title>Microbispora sp.ZYX-F-249.</title>
        <authorList>
            <person name="Xie H."/>
        </authorList>
    </citation>
    <scope>NUCLEOTIDE SEQUENCE [LARGE SCALE GENOMIC DNA]</scope>
    <source>
        <strain evidence="5 6">ZYX-F-249</strain>
    </source>
</reference>
<dbReference type="InterPro" id="IPR009091">
    <property type="entry name" value="RCC1/BLIP-II"/>
</dbReference>
<feature type="compositionally biased region" description="Polar residues" evidence="3">
    <location>
        <begin position="516"/>
        <end position="535"/>
    </location>
</feature>
<dbReference type="Pfam" id="PF25390">
    <property type="entry name" value="WD40_RLD"/>
    <property type="match status" value="1"/>
</dbReference>
<evidence type="ECO:0000256" key="3">
    <source>
        <dbReference type="SAM" id="MobiDB-lite"/>
    </source>
</evidence>
<dbReference type="PANTHER" id="PTHR45982">
    <property type="entry name" value="REGULATOR OF CHROMOSOME CONDENSATION"/>
    <property type="match status" value="1"/>
</dbReference>
<feature type="domain" description="RCC1-like" evidence="4">
    <location>
        <begin position="35"/>
        <end position="373"/>
    </location>
</feature>
<dbReference type="InterPro" id="IPR058923">
    <property type="entry name" value="RCC1-like_dom"/>
</dbReference>
<keyword evidence="1" id="KW-0344">Guanine-nucleotide releasing factor</keyword>
<dbReference type="PANTHER" id="PTHR45982:SF1">
    <property type="entry name" value="REGULATOR OF CHROMOSOME CONDENSATION"/>
    <property type="match status" value="1"/>
</dbReference>
<protein>
    <recommendedName>
        <fullName evidence="4">RCC1-like domain-containing protein</fullName>
    </recommendedName>
</protein>
<gene>
    <name evidence="5" type="ORF">AAH991_37235</name>
</gene>
<evidence type="ECO:0000313" key="5">
    <source>
        <dbReference type="EMBL" id="MEN3540807.1"/>
    </source>
</evidence>
<name>A0ABV0B170_9ACTN</name>
<dbReference type="SUPFAM" id="SSF50985">
    <property type="entry name" value="RCC1/BLIP-II"/>
    <property type="match status" value="1"/>
</dbReference>